<sequence>MKKQFPVTSKPSHRLQPLGPPPSVADETDLLFPDLKASPVEPKLRPPAEYLGRNPYSELKRRAEHAQHLAAMDSETHAKIKEAQALLAARRVAQDALICPSPSALTDEEARGGSVVLTAAEERRAALPPLRAVATPPQYQQQHRSLVAASSSSGDRAVSPLSPVVSLVSPLKRTTSPYWSSNGVTQSSGVAYWAQECAAIRPPMVTAADAKSSKSQLSKHKVGKHTGYFGEELLTASAKRIRKDETGGEEDEGEGGGSDNPRSSSPNSQPQQPSPLSFSGRVLTFTEPAERLLSLHPSTSTIDVCSNAQWTLDAFSVVDAAGLAMLFGKASIPMIRVNAQLHRNSEACPKGNPAADPPAFLPDLRATIYGKPSAYWPGDAVTAELYLSRYAYTCKYAKIATSCKSYPNVFSQFGVDGEALELVSPFPLRFLPGATSTAAQDAVELSLTYHAKTRLRVLRSAFPLPLFQGLVPCDAVLCVSGAPSSPPSSASAASRTSHITVELQLSIPDHVENFYFKSAAANLAFFDALDGTQRTFRLVQQQTPFSTTATPLLLNHSTAQGGGGGHPNATTPSTPYAKSSQQPSPALESRNDISFVWNVLRVPLMLKLFDQDPTLFMAGRLTHETSYRGIVLRSPSPSERSCTLWNFIKLQQLVAFIECIEGVTHFGVECVAEMDVSSGGASAEKTRLRFKGRLCAVISESAKALFSDSSSLRSNVAIPSTHYHFTGSLEENAWNYVGGCTFAFLKAPTLHFAVDAATLLPRDIRIGGSPVLQMGDEGVRYSSEHGYNNNSNSGGSATAAATAFAVFPIDSIPNYVFATPLTGTSSSAVQQQQHSVSLKRIVQSLLHPSALTHSAVFNRDAESASKRRIPLNFTERVVSILQAADRVHLHDAFLVINDSPDELIISTTQNRR</sequence>
<dbReference type="AlphaFoldDB" id="A0A0S4JH53"/>
<dbReference type="VEuPathDB" id="TriTrypDB:BSAL_29035"/>
<evidence type="ECO:0000313" key="2">
    <source>
        <dbReference type="EMBL" id="CUG90870.1"/>
    </source>
</evidence>
<feature type="compositionally biased region" description="Polar residues" evidence="1">
    <location>
        <begin position="550"/>
        <end position="559"/>
    </location>
</feature>
<name>A0A0S4JH53_BODSA</name>
<feature type="region of interest" description="Disordered" evidence="1">
    <location>
        <begin position="244"/>
        <end position="279"/>
    </location>
</feature>
<feature type="compositionally biased region" description="Polar residues" evidence="1">
    <location>
        <begin position="1"/>
        <end position="10"/>
    </location>
</feature>
<organism evidence="2 3">
    <name type="scientific">Bodo saltans</name>
    <name type="common">Flagellated protozoan</name>
    <dbReference type="NCBI Taxonomy" id="75058"/>
    <lineage>
        <taxon>Eukaryota</taxon>
        <taxon>Discoba</taxon>
        <taxon>Euglenozoa</taxon>
        <taxon>Kinetoplastea</taxon>
        <taxon>Metakinetoplastina</taxon>
        <taxon>Eubodonida</taxon>
        <taxon>Bodonidae</taxon>
        <taxon>Bodo</taxon>
    </lineage>
</organism>
<feature type="non-terminal residue" evidence="2">
    <location>
        <position position="912"/>
    </location>
</feature>
<dbReference type="EMBL" id="CYKH01001870">
    <property type="protein sequence ID" value="CUG90870.1"/>
    <property type="molecule type" value="Genomic_DNA"/>
</dbReference>
<accession>A0A0S4JH53</accession>
<feature type="compositionally biased region" description="Polar residues" evidence="1">
    <location>
        <begin position="568"/>
        <end position="584"/>
    </location>
</feature>
<protein>
    <submittedName>
        <fullName evidence="2">Uncharacterized protein</fullName>
    </submittedName>
</protein>
<evidence type="ECO:0000313" key="3">
    <source>
        <dbReference type="Proteomes" id="UP000051952"/>
    </source>
</evidence>
<gene>
    <name evidence="2" type="ORF">BSAL_29035</name>
</gene>
<feature type="region of interest" description="Disordered" evidence="1">
    <location>
        <begin position="550"/>
        <end position="587"/>
    </location>
</feature>
<feature type="compositionally biased region" description="Low complexity" evidence="1">
    <location>
        <begin position="259"/>
        <end position="279"/>
    </location>
</feature>
<evidence type="ECO:0000256" key="1">
    <source>
        <dbReference type="SAM" id="MobiDB-lite"/>
    </source>
</evidence>
<reference evidence="3" key="1">
    <citation type="submission" date="2015-09" db="EMBL/GenBank/DDBJ databases">
        <authorList>
            <consortium name="Pathogen Informatics"/>
        </authorList>
    </citation>
    <scope>NUCLEOTIDE SEQUENCE [LARGE SCALE GENOMIC DNA]</scope>
    <source>
        <strain evidence="3">Lake Konstanz</strain>
    </source>
</reference>
<feature type="region of interest" description="Disordered" evidence="1">
    <location>
        <begin position="1"/>
        <end position="52"/>
    </location>
</feature>
<dbReference type="Proteomes" id="UP000051952">
    <property type="component" value="Unassembled WGS sequence"/>
</dbReference>
<keyword evidence="3" id="KW-1185">Reference proteome</keyword>
<proteinExistence type="predicted"/>